<name>A0A5N5DJ73_9PEZI</name>
<keyword evidence="2" id="KW-0479">Metal-binding</keyword>
<evidence type="ECO:0000313" key="10">
    <source>
        <dbReference type="Proteomes" id="UP000325902"/>
    </source>
</evidence>
<comment type="caution">
    <text evidence="9">The sequence shown here is derived from an EMBL/GenBank/DDBJ whole genome shotgun (WGS) entry which is preliminary data.</text>
</comment>
<dbReference type="PROSITE" id="PS00463">
    <property type="entry name" value="ZN2_CY6_FUNGAL_1"/>
    <property type="match status" value="1"/>
</dbReference>
<dbReference type="InterPro" id="IPR001138">
    <property type="entry name" value="Zn2Cys6_DnaBD"/>
</dbReference>
<keyword evidence="5" id="KW-0804">Transcription</keyword>
<keyword evidence="6" id="KW-0539">Nucleus</keyword>
<evidence type="ECO:0000256" key="2">
    <source>
        <dbReference type="ARBA" id="ARBA00022723"/>
    </source>
</evidence>
<evidence type="ECO:0000259" key="8">
    <source>
        <dbReference type="PROSITE" id="PS50048"/>
    </source>
</evidence>
<dbReference type="InterPro" id="IPR036864">
    <property type="entry name" value="Zn2-C6_fun-type_DNA-bd_sf"/>
</dbReference>
<dbReference type="Pfam" id="PF00172">
    <property type="entry name" value="Zn_clus"/>
    <property type="match status" value="1"/>
</dbReference>
<dbReference type="Proteomes" id="UP000325902">
    <property type="component" value="Unassembled WGS sequence"/>
</dbReference>
<feature type="region of interest" description="Disordered" evidence="7">
    <location>
        <begin position="87"/>
        <end position="123"/>
    </location>
</feature>
<dbReference type="Gene3D" id="4.10.240.10">
    <property type="entry name" value="Zn(2)-C6 fungal-type DNA-binding domain"/>
    <property type="match status" value="1"/>
</dbReference>
<comment type="subcellular location">
    <subcellularLocation>
        <location evidence="1">Nucleus</location>
    </subcellularLocation>
</comment>
<dbReference type="PANTHER" id="PTHR47540">
    <property type="entry name" value="THIAMINE REPRESSIBLE GENES REGULATORY PROTEIN THI5"/>
    <property type="match status" value="1"/>
</dbReference>
<dbReference type="SMART" id="SM00066">
    <property type="entry name" value="GAL4"/>
    <property type="match status" value="1"/>
</dbReference>
<evidence type="ECO:0000256" key="4">
    <source>
        <dbReference type="ARBA" id="ARBA00023125"/>
    </source>
</evidence>
<accession>A0A5N5DJ73</accession>
<dbReference type="GO" id="GO:0045944">
    <property type="term" value="P:positive regulation of transcription by RNA polymerase II"/>
    <property type="evidence" value="ECO:0007669"/>
    <property type="project" value="TreeGrafter"/>
</dbReference>
<feature type="compositionally biased region" description="Low complexity" evidence="7">
    <location>
        <begin position="95"/>
        <end position="109"/>
    </location>
</feature>
<dbReference type="SUPFAM" id="SSF57701">
    <property type="entry name" value="Zn2/Cys6 DNA-binding domain"/>
    <property type="match status" value="1"/>
</dbReference>
<dbReference type="CDD" id="cd00067">
    <property type="entry name" value="GAL4"/>
    <property type="match status" value="1"/>
</dbReference>
<reference evidence="9 10" key="1">
    <citation type="journal article" date="2019" name="Sci. Rep.">
        <title>A multi-omics analysis of the grapevine pathogen Lasiodiplodia theobromae reveals that temperature affects the expression of virulence- and pathogenicity-related genes.</title>
        <authorList>
            <person name="Felix C."/>
            <person name="Meneses R."/>
            <person name="Goncalves M.F.M."/>
            <person name="Tilleman L."/>
            <person name="Duarte A.S."/>
            <person name="Jorrin-Novo J.V."/>
            <person name="Van de Peer Y."/>
            <person name="Deforce D."/>
            <person name="Van Nieuwerburgh F."/>
            <person name="Esteves A.C."/>
            <person name="Alves A."/>
        </authorList>
    </citation>
    <scope>NUCLEOTIDE SEQUENCE [LARGE SCALE GENOMIC DNA]</scope>
    <source>
        <strain evidence="9 10">LA-SOL3</strain>
    </source>
</reference>
<keyword evidence="3" id="KW-0805">Transcription regulation</keyword>
<dbReference type="GO" id="GO:0043565">
    <property type="term" value="F:sequence-specific DNA binding"/>
    <property type="evidence" value="ECO:0007669"/>
    <property type="project" value="TreeGrafter"/>
</dbReference>
<evidence type="ECO:0000313" key="9">
    <source>
        <dbReference type="EMBL" id="KAB2577777.1"/>
    </source>
</evidence>
<sequence>MSDAGDRRQALRAGSASHKYRAGILANKPRTKPVACRRCHARKVKCSGGKPCTNCRQLECPDDCVYPARDRQVRVSQNYIEELLEENERLRESSHSSTTLPTPNPTTAPENEQSADASENDETVRNPLLEDRAWFFPMNTSEMPIHIGEAADAAFATRFRQALSDTPHRHIPRTHYVTDEELMALTDIDCQWPTAPRARFLVKVSLNTICQRFHAVRKSALLDGLEMAIRNPTGCDELFKCKLWAMFALGEVFSTRTVSAQGFFPGLVYFARASRMLRVVGERPRIDSIEILLLLSFYSLTVNRRHAAYYLASSAVRLSIVMGLHLSVPEHQLSDRGAREHRHRIWWTAYICDRMWASKLGQPASILDDDIEVDLPSSEGLTGPQARDFGDPDYIIASIRLARLATHIIASIYKRKGQHGAFSQRVQQALRNLRSWVEELPSHLQLDTEESLQAKSKPIIYLHLSFNQFVVLATRPILLHVFRTYRESLRTPASSPTPIPETALALAEACIRCARHSYRLLTESWIDGAFATFGYFDTQYLFSAATILAISSFLNSKDAQSDGDHFETAAQFLGQLEQNGNFAAKEFCRHIDAMRRIMQEARGTETYAVNPSAPQSSAAAGVVQGEEVQYTPGSMVTAGMALAEPSLQEFLSQPDIDLRFIDTSIYDGGLQSLYWPELRGEDWMGGGP</sequence>
<dbReference type="OrthoDB" id="3266505at2759"/>
<protein>
    <submittedName>
        <fullName evidence="9">Putative transcriptional regulatory protein</fullName>
    </submittedName>
</protein>
<dbReference type="CDD" id="cd12148">
    <property type="entry name" value="fungal_TF_MHR"/>
    <property type="match status" value="1"/>
</dbReference>
<dbReference type="SMART" id="SM00906">
    <property type="entry name" value="Fungal_trans"/>
    <property type="match status" value="1"/>
</dbReference>
<dbReference type="PROSITE" id="PS50048">
    <property type="entry name" value="ZN2_CY6_FUNGAL_2"/>
    <property type="match status" value="1"/>
</dbReference>
<dbReference type="GO" id="GO:0008270">
    <property type="term" value="F:zinc ion binding"/>
    <property type="evidence" value="ECO:0007669"/>
    <property type="project" value="InterPro"/>
</dbReference>
<dbReference type="GO" id="GO:0000981">
    <property type="term" value="F:DNA-binding transcription factor activity, RNA polymerase II-specific"/>
    <property type="evidence" value="ECO:0007669"/>
    <property type="project" value="InterPro"/>
</dbReference>
<dbReference type="AlphaFoldDB" id="A0A5N5DJ73"/>
<dbReference type="GO" id="GO:0005634">
    <property type="term" value="C:nucleus"/>
    <property type="evidence" value="ECO:0007669"/>
    <property type="project" value="UniProtKB-SubCell"/>
</dbReference>
<keyword evidence="10" id="KW-1185">Reference proteome</keyword>
<gene>
    <name evidence="9" type="ORF">DBV05_g3651</name>
</gene>
<organism evidence="9 10">
    <name type="scientific">Lasiodiplodia theobromae</name>
    <dbReference type="NCBI Taxonomy" id="45133"/>
    <lineage>
        <taxon>Eukaryota</taxon>
        <taxon>Fungi</taxon>
        <taxon>Dikarya</taxon>
        <taxon>Ascomycota</taxon>
        <taxon>Pezizomycotina</taxon>
        <taxon>Dothideomycetes</taxon>
        <taxon>Dothideomycetes incertae sedis</taxon>
        <taxon>Botryosphaeriales</taxon>
        <taxon>Botryosphaeriaceae</taxon>
        <taxon>Lasiodiplodia</taxon>
    </lineage>
</organism>
<evidence type="ECO:0000256" key="3">
    <source>
        <dbReference type="ARBA" id="ARBA00023015"/>
    </source>
</evidence>
<dbReference type="Pfam" id="PF04082">
    <property type="entry name" value="Fungal_trans"/>
    <property type="match status" value="1"/>
</dbReference>
<feature type="domain" description="Zn(2)-C6 fungal-type" evidence="8">
    <location>
        <begin position="35"/>
        <end position="66"/>
    </location>
</feature>
<dbReference type="GO" id="GO:0006351">
    <property type="term" value="P:DNA-templated transcription"/>
    <property type="evidence" value="ECO:0007669"/>
    <property type="project" value="InterPro"/>
</dbReference>
<evidence type="ECO:0000256" key="5">
    <source>
        <dbReference type="ARBA" id="ARBA00023163"/>
    </source>
</evidence>
<dbReference type="EMBL" id="VCHE01000015">
    <property type="protein sequence ID" value="KAB2577777.1"/>
    <property type="molecule type" value="Genomic_DNA"/>
</dbReference>
<evidence type="ECO:0000256" key="1">
    <source>
        <dbReference type="ARBA" id="ARBA00004123"/>
    </source>
</evidence>
<keyword evidence="4" id="KW-0238">DNA-binding</keyword>
<proteinExistence type="predicted"/>
<dbReference type="PANTHER" id="PTHR47540:SF6">
    <property type="entry name" value="ZN(II)2CYS6 TRANSCRIPTION FACTOR (EUROFUNG)"/>
    <property type="match status" value="1"/>
</dbReference>
<evidence type="ECO:0000256" key="7">
    <source>
        <dbReference type="SAM" id="MobiDB-lite"/>
    </source>
</evidence>
<evidence type="ECO:0000256" key="6">
    <source>
        <dbReference type="ARBA" id="ARBA00023242"/>
    </source>
</evidence>
<dbReference type="InterPro" id="IPR051711">
    <property type="entry name" value="Stress_Response_Reg"/>
</dbReference>
<dbReference type="InterPro" id="IPR007219">
    <property type="entry name" value="XnlR_reg_dom"/>
</dbReference>